<keyword evidence="1" id="KW-1133">Transmembrane helix</keyword>
<proteinExistence type="predicted"/>
<dbReference type="EMBL" id="MU155311">
    <property type="protein sequence ID" value="KAF9475982.1"/>
    <property type="molecule type" value="Genomic_DNA"/>
</dbReference>
<keyword evidence="1" id="KW-0472">Membrane</keyword>
<gene>
    <name evidence="2" type="ORF">BDN70DRAFT_200355</name>
</gene>
<dbReference type="Proteomes" id="UP000807469">
    <property type="component" value="Unassembled WGS sequence"/>
</dbReference>
<protein>
    <submittedName>
        <fullName evidence="2">Uncharacterized protein</fullName>
    </submittedName>
</protein>
<keyword evidence="3" id="KW-1185">Reference proteome</keyword>
<feature type="transmembrane region" description="Helical" evidence="1">
    <location>
        <begin position="20"/>
        <end position="44"/>
    </location>
</feature>
<sequence length="60" mass="7053">MLISFVVGIKIAHIDRLRYHLSWLMITTLLVVNYFINCSQILLLKSRQMYLYNALPALRA</sequence>
<evidence type="ECO:0000256" key="1">
    <source>
        <dbReference type="SAM" id="Phobius"/>
    </source>
</evidence>
<comment type="caution">
    <text evidence="2">The sequence shown here is derived from an EMBL/GenBank/DDBJ whole genome shotgun (WGS) entry which is preliminary data.</text>
</comment>
<organism evidence="2 3">
    <name type="scientific">Pholiota conissans</name>
    <dbReference type="NCBI Taxonomy" id="109636"/>
    <lineage>
        <taxon>Eukaryota</taxon>
        <taxon>Fungi</taxon>
        <taxon>Dikarya</taxon>
        <taxon>Basidiomycota</taxon>
        <taxon>Agaricomycotina</taxon>
        <taxon>Agaricomycetes</taxon>
        <taxon>Agaricomycetidae</taxon>
        <taxon>Agaricales</taxon>
        <taxon>Agaricineae</taxon>
        <taxon>Strophariaceae</taxon>
        <taxon>Pholiota</taxon>
    </lineage>
</organism>
<reference evidence="2" key="1">
    <citation type="submission" date="2020-11" db="EMBL/GenBank/DDBJ databases">
        <authorList>
            <consortium name="DOE Joint Genome Institute"/>
            <person name="Ahrendt S."/>
            <person name="Riley R."/>
            <person name="Andreopoulos W."/>
            <person name="Labutti K."/>
            <person name="Pangilinan J."/>
            <person name="Ruiz-Duenas F.J."/>
            <person name="Barrasa J.M."/>
            <person name="Sanchez-Garcia M."/>
            <person name="Camarero S."/>
            <person name="Miyauchi S."/>
            <person name="Serrano A."/>
            <person name="Linde D."/>
            <person name="Babiker R."/>
            <person name="Drula E."/>
            <person name="Ayuso-Fernandez I."/>
            <person name="Pacheco R."/>
            <person name="Padilla G."/>
            <person name="Ferreira P."/>
            <person name="Barriuso J."/>
            <person name="Kellner H."/>
            <person name="Castanera R."/>
            <person name="Alfaro M."/>
            <person name="Ramirez L."/>
            <person name="Pisabarro A.G."/>
            <person name="Kuo A."/>
            <person name="Tritt A."/>
            <person name="Lipzen A."/>
            <person name="He G."/>
            <person name="Yan M."/>
            <person name="Ng V."/>
            <person name="Cullen D."/>
            <person name="Martin F."/>
            <person name="Rosso M.-N."/>
            <person name="Henrissat B."/>
            <person name="Hibbett D."/>
            <person name="Martinez A.T."/>
            <person name="Grigoriev I.V."/>
        </authorList>
    </citation>
    <scope>NUCLEOTIDE SEQUENCE</scope>
    <source>
        <strain evidence="2">CIRM-BRFM 674</strain>
    </source>
</reference>
<name>A0A9P5YUF9_9AGAR</name>
<evidence type="ECO:0000313" key="2">
    <source>
        <dbReference type="EMBL" id="KAF9475982.1"/>
    </source>
</evidence>
<keyword evidence="1" id="KW-0812">Transmembrane</keyword>
<evidence type="ECO:0000313" key="3">
    <source>
        <dbReference type="Proteomes" id="UP000807469"/>
    </source>
</evidence>
<dbReference type="AlphaFoldDB" id="A0A9P5YUF9"/>
<accession>A0A9P5YUF9</accession>